<dbReference type="AlphaFoldDB" id="A0A1H8V1D9"/>
<protein>
    <submittedName>
        <fullName evidence="1">Uncharacterized protein</fullName>
    </submittedName>
</protein>
<gene>
    <name evidence="1" type="ORF">SAMN04490178_11025</name>
</gene>
<sequence length="60" mass="7083">MRAYAHGPGRLVYPLCPYCHRPYRTGIWYGKRPPDPFVFFPELVVETSYATLFPELVFYP</sequence>
<dbReference type="EMBL" id="FODY01000010">
    <property type="protein sequence ID" value="SEP09229.1"/>
    <property type="molecule type" value="Genomic_DNA"/>
</dbReference>
<evidence type="ECO:0000313" key="2">
    <source>
        <dbReference type="Proteomes" id="UP000198847"/>
    </source>
</evidence>
<reference evidence="1 2" key="1">
    <citation type="submission" date="2016-10" db="EMBL/GenBank/DDBJ databases">
        <authorList>
            <person name="de Groot N.N."/>
        </authorList>
    </citation>
    <scope>NUCLEOTIDE SEQUENCE [LARGE SCALE GENOMIC DNA]</scope>
    <source>
        <strain evidence="1 2">DSM 13305</strain>
    </source>
</reference>
<accession>A0A1H8V1D9</accession>
<proteinExistence type="predicted"/>
<evidence type="ECO:0000313" key="1">
    <source>
        <dbReference type="EMBL" id="SEP09229.1"/>
    </source>
</evidence>
<keyword evidence="2" id="KW-1185">Reference proteome</keyword>
<dbReference type="Proteomes" id="UP000198847">
    <property type="component" value="Unassembled WGS sequence"/>
</dbReference>
<organism evidence="1 2">
    <name type="scientific">Propionispora vibrioides</name>
    <dbReference type="NCBI Taxonomy" id="112903"/>
    <lineage>
        <taxon>Bacteria</taxon>
        <taxon>Bacillati</taxon>
        <taxon>Bacillota</taxon>
        <taxon>Negativicutes</taxon>
        <taxon>Selenomonadales</taxon>
        <taxon>Sporomusaceae</taxon>
        <taxon>Propionispora</taxon>
    </lineage>
</organism>
<name>A0A1H8V1D9_9FIRM</name>